<dbReference type="EMBL" id="CP036402">
    <property type="protein sequence ID" value="QBI18592.1"/>
    <property type="molecule type" value="Genomic_DNA"/>
</dbReference>
<feature type="domain" description="6-phosphogluconate dehydrogenase NADP-binding" evidence="1">
    <location>
        <begin position="112"/>
        <end position="262"/>
    </location>
</feature>
<dbReference type="PANTHER" id="PTHR43580:SF2">
    <property type="entry name" value="CYTOKINE-LIKE NUCLEAR FACTOR N-PAC"/>
    <property type="match status" value="1"/>
</dbReference>
<reference evidence="2 3" key="1">
    <citation type="submission" date="2019-01" db="EMBL/GenBank/DDBJ databases">
        <title>Egibacter rhizosphaerae EGI 80759T.</title>
        <authorList>
            <person name="Chen D.-D."/>
            <person name="Tian Y."/>
            <person name="Jiao J.-Y."/>
            <person name="Zhang X.-T."/>
            <person name="Zhang Y.-G."/>
            <person name="Zhang Y."/>
            <person name="Xiao M."/>
            <person name="Shu W.-S."/>
            <person name="Li W.-J."/>
        </authorList>
    </citation>
    <scope>NUCLEOTIDE SEQUENCE [LARGE SCALE GENOMIC DNA]</scope>
    <source>
        <strain evidence="2 3">EGI 80759</strain>
    </source>
</reference>
<dbReference type="PANTHER" id="PTHR43580">
    <property type="entry name" value="OXIDOREDUCTASE GLYR1-RELATED"/>
    <property type="match status" value="1"/>
</dbReference>
<dbReference type="OrthoDB" id="4029976at2"/>
<evidence type="ECO:0000313" key="2">
    <source>
        <dbReference type="EMBL" id="QBI18592.1"/>
    </source>
</evidence>
<protein>
    <submittedName>
        <fullName evidence="2">6-phosphogluconate dehydrogenase</fullName>
    </submittedName>
</protein>
<dbReference type="SUPFAM" id="SSF51735">
    <property type="entry name" value="NAD(P)-binding Rossmann-fold domains"/>
    <property type="match status" value="1"/>
</dbReference>
<evidence type="ECO:0000313" key="3">
    <source>
        <dbReference type="Proteomes" id="UP000291469"/>
    </source>
</evidence>
<evidence type="ECO:0000259" key="1">
    <source>
        <dbReference type="Pfam" id="PF03446"/>
    </source>
</evidence>
<dbReference type="InterPro" id="IPR013328">
    <property type="entry name" value="6PGD_dom2"/>
</dbReference>
<dbReference type="AlphaFoldDB" id="A0A411YBP5"/>
<accession>A0A411YBP5</accession>
<dbReference type="GO" id="GO:0050661">
    <property type="term" value="F:NADP binding"/>
    <property type="evidence" value="ECO:0007669"/>
    <property type="project" value="InterPro"/>
</dbReference>
<name>A0A411YBP5_9ACTN</name>
<dbReference type="InterPro" id="IPR036291">
    <property type="entry name" value="NAD(P)-bd_dom_sf"/>
</dbReference>
<dbReference type="Pfam" id="PF03446">
    <property type="entry name" value="NAD_binding_2"/>
    <property type="match status" value="1"/>
</dbReference>
<dbReference type="Proteomes" id="UP000291469">
    <property type="component" value="Chromosome"/>
</dbReference>
<proteinExistence type="predicted"/>
<organism evidence="2 3">
    <name type="scientific">Egibacter rhizosphaerae</name>
    <dbReference type="NCBI Taxonomy" id="1670831"/>
    <lineage>
        <taxon>Bacteria</taxon>
        <taxon>Bacillati</taxon>
        <taxon>Actinomycetota</taxon>
        <taxon>Nitriliruptoria</taxon>
        <taxon>Egibacterales</taxon>
        <taxon>Egibacteraceae</taxon>
        <taxon>Egibacter</taxon>
    </lineage>
</organism>
<sequence length="395" mass="41583">MPFVTKPAVAQLHDSSHHSLHAFTHEHGSLHCTARSRSCAACPKHASNTPQLPAPCNTAQHPAEPFSSSTSAGQARCRNQPVGRYSFHRCGGLGSRPTALDSRPLGAGSMSDVSVIGTGVMGSALVEALAASGAEVAVWNRTTDKAETLSGPRVRIAQSVAEALTVSPLAVVSVSDHELARTLVEGAGPDLQGKAVASTSFATPEQSRAFAAIVSAAGGGYLDLSILAYPSEVRSGAGVFFISGDRTAYEAHRERLEQIGRASYVDEAPGAAYISEMAVLLAYLPMAVGLLQGLRICEQHDLPMEWFKKTVVELYPFHIRSLLDRVPPEADSSVSSVEASVEVWGEGAAEYAAYLRELGLDAGMYDALHRLFAAASEAGDGDADWTCIAGHTATR</sequence>
<keyword evidence="3" id="KW-1185">Reference proteome</keyword>
<dbReference type="InterPro" id="IPR006115">
    <property type="entry name" value="6PGDH_NADP-bd"/>
</dbReference>
<dbReference type="InterPro" id="IPR051265">
    <property type="entry name" value="HIBADH-related_NP60_sf"/>
</dbReference>
<dbReference type="KEGG" id="erz:ER308_02765"/>
<dbReference type="Gene3D" id="3.40.50.720">
    <property type="entry name" value="NAD(P)-binding Rossmann-like Domain"/>
    <property type="match status" value="1"/>
</dbReference>
<gene>
    <name evidence="2" type="ORF">ER308_02765</name>
</gene>
<dbReference type="Gene3D" id="1.10.1040.10">
    <property type="entry name" value="N-(1-d-carboxylethyl)-l-norvaline Dehydrogenase, domain 2"/>
    <property type="match status" value="1"/>
</dbReference>